<feature type="compositionally biased region" description="Basic residues" evidence="1">
    <location>
        <begin position="700"/>
        <end position="713"/>
    </location>
</feature>
<dbReference type="Gene3D" id="3.30.160.60">
    <property type="entry name" value="Classic Zinc Finger"/>
    <property type="match status" value="1"/>
</dbReference>
<feature type="compositionally biased region" description="Polar residues" evidence="1">
    <location>
        <begin position="320"/>
        <end position="331"/>
    </location>
</feature>
<feature type="region of interest" description="Disordered" evidence="1">
    <location>
        <begin position="669"/>
        <end position="733"/>
    </location>
</feature>
<dbReference type="EMBL" id="MU865930">
    <property type="protein sequence ID" value="KAK4451041.1"/>
    <property type="molecule type" value="Genomic_DNA"/>
</dbReference>
<feature type="region of interest" description="Disordered" evidence="1">
    <location>
        <begin position="1"/>
        <end position="28"/>
    </location>
</feature>
<dbReference type="InterPro" id="IPR039970">
    <property type="entry name" value="TF_Grauzone"/>
</dbReference>
<feature type="region of interest" description="Disordered" evidence="1">
    <location>
        <begin position="287"/>
        <end position="393"/>
    </location>
</feature>
<feature type="compositionally biased region" description="Basic residues" evidence="1">
    <location>
        <begin position="19"/>
        <end position="28"/>
    </location>
</feature>
<feature type="domain" description="C2H2-type" evidence="2">
    <location>
        <begin position="938"/>
        <end position="965"/>
    </location>
</feature>
<protein>
    <recommendedName>
        <fullName evidence="2">C2H2-type domain-containing protein</fullName>
    </recommendedName>
</protein>
<dbReference type="GO" id="GO:0003700">
    <property type="term" value="F:DNA-binding transcription factor activity"/>
    <property type="evidence" value="ECO:0007669"/>
    <property type="project" value="InterPro"/>
</dbReference>
<keyword evidence="4" id="KW-1185">Reference proteome</keyword>
<sequence>MNFIRRTPRDRPYADNSTGRHRGSLKTRKGRMSVFEAKGPARQMFANEISAAIQKYLGDNSDKLQASATYVGWSLFMMGKSADQTKPVVMLVSDDKQARVEAFRLIKDSGIMEEYQGFDLGEMELKAEFENLRPLGSGPDPFAHETPLSFDYSFYLSRLHDPSSEDRLIDPQLDVPAQQFLNNPQRTAFFNLESSRFLHGYYHHAQQPAITAPPILLPRRAGKQNLASFVAPDDQVDVSGEFGVHGAVRGPSGSSAWVGGIVSYDGKFLAHTVYHFLSPLQPVVIRPRESEETETSDVECEIMGLGDSEDEDDEMADVTSRASLTPTTSDCEGSESEIGSPSESERSSAYNASFGSPAERALRHSPSLPDARRRNPVVERGPPRPAKRQPVVGTERHRVIAVSEYLDSAFIEAKIPNATAPIIPLESYKEHVEMAARDVVVRTATSRGEISGTLSGTPFFVRLPGTKDFQEVYTAKLDSALRPGDCGCWLTTSSGKLVGHVIAGSPSSGQALVMPAARVFARLLEDLTTWRSRTKPTARFASPIASHSEPRSTSSGDPSTAMSGSSGRTSSPPPGLSYTETTPPDPPEHWLQGSWYAGASAINMHSLQFGSMGPACVDPAQVNSDMVDALECEDESTFELMKATWWSPLPSRPMTPIKEEIVDYPESTVQAADSGSDEDVQLSGQKRKISADDEDDWKPNRKRGSFRPRRRQAKVPSARIAMPDKKFDNPSRLVQPEHNRTLTRPGVWLSCPEPGCPNSKQRFADQAELDAHTKKKHTRPYVCVFNFAGCESTFASKNEWKRHVNSQHLLLNYWICQEDGCGSKETNPDPPPAASARTKSISATTPPFSSRTSSSTSPPPRNNRDPPRSPNGAIFNRKDLYMQHMRRLHMSLFPRRGLEARGNRAIPGDGAEIQKREDRLRSFADNARQTRCALPEHITCPAADCGCEFNGPEAWDLRMEHVARHLDRAARGEEVRVVFGGENDVAFVAWAASEDVGIIERVGSTWALRRPAGGGGGGRLQGITGGKDREGHGFVKSLLEGDLGTDEGVLLDGEGSGDGDV</sequence>
<reference evidence="3" key="2">
    <citation type="submission" date="2023-05" db="EMBL/GenBank/DDBJ databases">
        <authorList>
            <consortium name="Lawrence Berkeley National Laboratory"/>
            <person name="Steindorff A."/>
            <person name="Hensen N."/>
            <person name="Bonometti L."/>
            <person name="Westerberg I."/>
            <person name="Brannstrom I.O."/>
            <person name="Guillou S."/>
            <person name="Cros-Aarteil S."/>
            <person name="Calhoun S."/>
            <person name="Haridas S."/>
            <person name="Kuo A."/>
            <person name="Mondo S."/>
            <person name="Pangilinan J."/>
            <person name="Riley R."/>
            <person name="Labutti K."/>
            <person name="Andreopoulos B."/>
            <person name="Lipzen A."/>
            <person name="Chen C."/>
            <person name="Yanf M."/>
            <person name="Daum C."/>
            <person name="Ng V."/>
            <person name="Clum A."/>
            <person name="Ohm R."/>
            <person name="Martin F."/>
            <person name="Silar P."/>
            <person name="Natvig D."/>
            <person name="Lalanne C."/>
            <person name="Gautier V."/>
            <person name="Ament-Velasquez S.L."/>
            <person name="Kruys A."/>
            <person name="Hutchinson M.I."/>
            <person name="Powell A.J."/>
            <person name="Barry K."/>
            <person name="Miller A.N."/>
            <person name="Grigoriev I.V."/>
            <person name="Debuchy R."/>
            <person name="Gladieux P."/>
            <person name="Thoren M.H."/>
            <person name="Johannesson H."/>
        </authorList>
    </citation>
    <scope>NUCLEOTIDE SEQUENCE</scope>
    <source>
        <strain evidence="3">PSN243</strain>
    </source>
</reference>
<dbReference type="AlphaFoldDB" id="A0AAV9GWV0"/>
<name>A0AAV9GWV0_9PEZI</name>
<dbReference type="PANTHER" id="PTHR23225">
    <property type="entry name" value="ZINC FINGER PROTEIN"/>
    <property type="match status" value="1"/>
</dbReference>
<proteinExistence type="predicted"/>
<evidence type="ECO:0000256" key="1">
    <source>
        <dbReference type="SAM" id="MobiDB-lite"/>
    </source>
</evidence>
<dbReference type="Proteomes" id="UP001321760">
    <property type="component" value="Unassembled WGS sequence"/>
</dbReference>
<dbReference type="InterPro" id="IPR013087">
    <property type="entry name" value="Znf_C2H2_type"/>
</dbReference>
<comment type="caution">
    <text evidence="3">The sequence shown here is derived from an EMBL/GenBank/DDBJ whole genome shotgun (WGS) entry which is preliminary data.</text>
</comment>
<feature type="compositionally biased region" description="Acidic residues" evidence="1">
    <location>
        <begin position="291"/>
        <end position="300"/>
    </location>
</feature>
<feature type="compositionally biased region" description="Basic and acidic residues" evidence="1">
    <location>
        <begin position="722"/>
        <end position="733"/>
    </location>
</feature>
<feature type="region of interest" description="Disordered" evidence="1">
    <location>
        <begin position="822"/>
        <end position="874"/>
    </location>
</feature>
<feature type="domain" description="C2H2-type" evidence="2">
    <location>
        <begin position="781"/>
        <end position="808"/>
    </location>
</feature>
<feature type="compositionally biased region" description="Low complexity" evidence="1">
    <location>
        <begin position="842"/>
        <end position="856"/>
    </location>
</feature>
<reference evidence="3" key="1">
    <citation type="journal article" date="2023" name="Mol. Phylogenet. Evol.">
        <title>Genome-scale phylogeny and comparative genomics of the fungal order Sordariales.</title>
        <authorList>
            <person name="Hensen N."/>
            <person name="Bonometti L."/>
            <person name="Westerberg I."/>
            <person name="Brannstrom I.O."/>
            <person name="Guillou S."/>
            <person name="Cros-Aarteil S."/>
            <person name="Calhoun S."/>
            <person name="Haridas S."/>
            <person name="Kuo A."/>
            <person name="Mondo S."/>
            <person name="Pangilinan J."/>
            <person name="Riley R."/>
            <person name="LaButti K."/>
            <person name="Andreopoulos B."/>
            <person name="Lipzen A."/>
            <person name="Chen C."/>
            <person name="Yan M."/>
            <person name="Daum C."/>
            <person name="Ng V."/>
            <person name="Clum A."/>
            <person name="Steindorff A."/>
            <person name="Ohm R.A."/>
            <person name="Martin F."/>
            <person name="Silar P."/>
            <person name="Natvig D.O."/>
            <person name="Lalanne C."/>
            <person name="Gautier V."/>
            <person name="Ament-Velasquez S.L."/>
            <person name="Kruys A."/>
            <person name="Hutchinson M.I."/>
            <person name="Powell A.J."/>
            <person name="Barry K."/>
            <person name="Miller A.N."/>
            <person name="Grigoriev I.V."/>
            <person name="Debuchy R."/>
            <person name="Gladieux P."/>
            <person name="Hiltunen Thoren M."/>
            <person name="Johannesson H."/>
        </authorList>
    </citation>
    <scope>NUCLEOTIDE SEQUENCE</scope>
    <source>
        <strain evidence="3">PSN243</strain>
    </source>
</reference>
<evidence type="ECO:0000313" key="3">
    <source>
        <dbReference type="EMBL" id="KAK4451041.1"/>
    </source>
</evidence>
<dbReference type="SMART" id="SM00355">
    <property type="entry name" value="ZnF_C2H2"/>
    <property type="match status" value="3"/>
</dbReference>
<gene>
    <name evidence="3" type="ORF">QBC34DRAFT_402051</name>
</gene>
<feature type="compositionally biased region" description="Acidic residues" evidence="1">
    <location>
        <begin position="307"/>
        <end position="316"/>
    </location>
</feature>
<dbReference type="PANTHER" id="PTHR23225:SF2">
    <property type="entry name" value="AT09679P-RELATED"/>
    <property type="match status" value="1"/>
</dbReference>
<feature type="compositionally biased region" description="Polar residues" evidence="1">
    <location>
        <begin position="551"/>
        <end position="562"/>
    </location>
</feature>
<feature type="region of interest" description="Disordered" evidence="1">
    <location>
        <begin position="538"/>
        <end position="592"/>
    </location>
</feature>
<feature type="domain" description="C2H2-type" evidence="2">
    <location>
        <begin position="749"/>
        <end position="777"/>
    </location>
</feature>
<accession>A0AAV9GWV0</accession>
<evidence type="ECO:0000259" key="2">
    <source>
        <dbReference type="SMART" id="SM00355"/>
    </source>
</evidence>
<organism evidence="3 4">
    <name type="scientific">Podospora aff. communis PSN243</name>
    <dbReference type="NCBI Taxonomy" id="3040156"/>
    <lineage>
        <taxon>Eukaryota</taxon>
        <taxon>Fungi</taxon>
        <taxon>Dikarya</taxon>
        <taxon>Ascomycota</taxon>
        <taxon>Pezizomycotina</taxon>
        <taxon>Sordariomycetes</taxon>
        <taxon>Sordariomycetidae</taxon>
        <taxon>Sordariales</taxon>
        <taxon>Podosporaceae</taxon>
        <taxon>Podospora</taxon>
    </lineage>
</organism>
<evidence type="ECO:0000313" key="4">
    <source>
        <dbReference type="Proteomes" id="UP001321760"/>
    </source>
</evidence>